<dbReference type="Pfam" id="PF01693">
    <property type="entry name" value="Cauli_VI"/>
    <property type="match status" value="1"/>
</dbReference>
<evidence type="ECO:0000259" key="1">
    <source>
        <dbReference type="Pfam" id="PF01693"/>
    </source>
</evidence>
<accession>A0A6S6W4D1</accession>
<dbReference type="InterPro" id="IPR009027">
    <property type="entry name" value="Ribosomal_bL9/RNase_H1_N"/>
</dbReference>
<feature type="domain" description="Ribonuclease H1 N-terminal" evidence="1">
    <location>
        <begin position="102"/>
        <end position="146"/>
    </location>
</feature>
<dbReference type="Proteomes" id="UP000472372">
    <property type="component" value="Chromosome 5"/>
</dbReference>
<organism evidence="2 3">
    <name type="scientific">Pyrenophora teres f. teres</name>
    <dbReference type="NCBI Taxonomy" id="97479"/>
    <lineage>
        <taxon>Eukaryota</taxon>
        <taxon>Fungi</taxon>
        <taxon>Dikarya</taxon>
        <taxon>Ascomycota</taxon>
        <taxon>Pezizomycotina</taxon>
        <taxon>Dothideomycetes</taxon>
        <taxon>Pleosporomycetidae</taxon>
        <taxon>Pleosporales</taxon>
        <taxon>Pleosporineae</taxon>
        <taxon>Pleosporaceae</taxon>
        <taxon>Pyrenophora</taxon>
    </lineage>
</organism>
<protein>
    <submittedName>
        <fullName evidence="2">Cauli VI domain containing protein</fullName>
    </submittedName>
</protein>
<evidence type="ECO:0000313" key="3">
    <source>
        <dbReference type="Proteomes" id="UP000472372"/>
    </source>
</evidence>
<name>A0A6S6W4D1_9PLEO</name>
<dbReference type="AlphaFoldDB" id="A0A6S6W4D1"/>
<dbReference type="InterPro" id="IPR011320">
    <property type="entry name" value="RNase_H1_N"/>
</dbReference>
<dbReference type="SUPFAM" id="SSF55658">
    <property type="entry name" value="L9 N-domain-like"/>
    <property type="match status" value="1"/>
</dbReference>
<dbReference type="Gene3D" id="3.40.970.10">
    <property type="entry name" value="Ribonuclease H1, N-terminal domain"/>
    <property type="match status" value="1"/>
</dbReference>
<sequence length="234" mass="26336">MAKEYYAVYDPPEKFAVYRTWTLAKKFLNVPGQQNPKYLGFHTFAKAVACCRGSGVSRIPYYEPASQSTNISTQLVPSVERHVPHDGERLDENQGQNSLANYYAVARGHKVSIYDSWKGLGGAEEQTRGFSGAMHKRFDDREAAIRYLKNLGIPRLNIRIFRMAFKQLQTFTPDAAAPFIPELLRCMDSLDMSSLNRGKTKVDAIHALLIQHLLPEGVPVDQEDEEEGIILSDA</sequence>
<gene>
    <name evidence="2" type="ORF">PTTW11_06339</name>
</gene>
<dbReference type="InterPro" id="IPR037056">
    <property type="entry name" value="RNase_H1_N_sf"/>
</dbReference>
<reference evidence="2" key="1">
    <citation type="submission" date="2021-02" db="EMBL/GenBank/DDBJ databases">
        <authorList>
            <person name="Syme A R."/>
            <person name="Syme A R."/>
            <person name="Moolhuijzen P."/>
        </authorList>
    </citation>
    <scope>NUCLEOTIDE SEQUENCE</scope>
    <source>
        <strain evidence="2">W1-1</strain>
    </source>
</reference>
<proteinExistence type="predicted"/>
<evidence type="ECO:0000313" key="2">
    <source>
        <dbReference type="EMBL" id="CAE7178371.1"/>
    </source>
</evidence>
<dbReference type="EMBL" id="HG992981">
    <property type="protein sequence ID" value="CAE7178371.1"/>
    <property type="molecule type" value="Genomic_DNA"/>
</dbReference>